<proteinExistence type="predicted"/>
<gene>
    <name evidence="2" type="ORF">Tco_1121378</name>
</gene>
<feature type="region of interest" description="Disordered" evidence="1">
    <location>
        <begin position="107"/>
        <end position="146"/>
    </location>
</feature>
<evidence type="ECO:0000256" key="1">
    <source>
        <dbReference type="SAM" id="MobiDB-lite"/>
    </source>
</evidence>
<dbReference type="Proteomes" id="UP001151760">
    <property type="component" value="Unassembled WGS sequence"/>
</dbReference>
<keyword evidence="3" id="KW-1185">Reference proteome</keyword>
<name>A0ABQ5J058_9ASTR</name>
<accession>A0ABQ5J058</accession>
<dbReference type="EMBL" id="BQNB010021299">
    <property type="protein sequence ID" value="GJU04948.1"/>
    <property type="molecule type" value="Genomic_DNA"/>
</dbReference>
<reference evidence="2" key="2">
    <citation type="submission" date="2022-01" db="EMBL/GenBank/DDBJ databases">
        <authorList>
            <person name="Yamashiro T."/>
            <person name="Shiraishi A."/>
            <person name="Satake H."/>
            <person name="Nakayama K."/>
        </authorList>
    </citation>
    <scope>NUCLEOTIDE SEQUENCE</scope>
</reference>
<sequence>MNETKRTLVALTTHQRTLVCGGEEEDEEDRRLAVGGGGWRVLASAAIIEELDIIQAMIEADEQLAARLQAEEQEQFSIKEKSRMLVEMIAERKKFFAAQRAVEQRKVVKSSETRTEGSYKRVGDALESDKSKKQKIDEHEAKKDDDQEEARMKWHIVIVKMMRIDKDGRMGYFKLIRDDGSSKRYSSMIKMLQDIDREDLETLWKLVKAKYGNTRPEEDYERVLWGDLKVMFELDIKSEIWRNLQGYKVTIWKLFDTHGVHFVRKRVNEVFKCILLVMVRLLMKLEDSEDEHQV</sequence>
<comment type="caution">
    <text evidence="2">The sequence shown here is derived from an EMBL/GenBank/DDBJ whole genome shotgun (WGS) entry which is preliminary data.</text>
</comment>
<organism evidence="2 3">
    <name type="scientific">Tanacetum coccineum</name>
    <dbReference type="NCBI Taxonomy" id="301880"/>
    <lineage>
        <taxon>Eukaryota</taxon>
        <taxon>Viridiplantae</taxon>
        <taxon>Streptophyta</taxon>
        <taxon>Embryophyta</taxon>
        <taxon>Tracheophyta</taxon>
        <taxon>Spermatophyta</taxon>
        <taxon>Magnoliopsida</taxon>
        <taxon>eudicotyledons</taxon>
        <taxon>Gunneridae</taxon>
        <taxon>Pentapetalae</taxon>
        <taxon>asterids</taxon>
        <taxon>campanulids</taxon>
        <taxon>Asterales</taxon>
        <taxon>Asteraceae</taxon>
        <taxon>Asteroideae</taxon>
        <taxon>Anthemideae</taxon>
        <taxon>Anthemidinae</taxon>
        <taxon>Tanacetum</taxon>
    </lineage>
</organism>
<evidence type="ECO:0000313" key="3">
    <source>
        <dbReference type="Proteomes" id="UP001151760"/>
    </source>
</evidence>
<protein>
    <submittedName>
        <fullName evidence="2">Uncharacterized protein</fullName>
    </submittedName>
</protein>
<reference evidence="2" key="1">
    <citation type="journal article" date="2022" name="Int. J. Mol. Sci.">
        <title>Draft Genome of Tanacetum Coccineum: Genomic Comparison of Closely Related Tanacetum-Family Plants.</title>
        <authorList>
            <person name="Yamashiro T."/>
            <person name="Shiraishi A."/>
            <person name="Nakayama K."/>
            <person name="Satake H."/>
        </authorList>
    </citation>
    <scope>NUCLEOTIDE SEQUENCE</scope>
</reference>
<evidence type="ECO:0000313" key="2">
    <source>
        <dbReference type="EMBL" id="GJU04948.1"/>
    </source>
</evidence>